<dbReference type="AlphaFoldDB" id="A0A8S3WNS4"/>
<evidence type="ECO:0000256" key="2">
    <source>
        <dbReference type="ARBA" id="ARBA00022701"/>
    </source>
</evidence>
<feature type="domain" description="Tubulin/FtsZ 2-layer sandwich" evidence="5">
    <location>
        <begin position="1"/>
        <end position="111"/>
    </location>
</feature>
<dbReference type="Proteomes" id="UP000691718">
    <property type="component" value="Unassembled WGS sequence"/>
</dbReference>
<gene>
    <name evidence="6" type="ORF">PAPOLLO_LOCUS8465</name>
</gene>
<name>A0A8S3WNS4_PARAO</name>
<dbReference type="EMBL" id="CAJQZP010000610">
    <property type="protein sequence ID" value="CAG4971668.1"/>
    <property type="molecule type" value="Genomic_DNA"/>
</dbReference>
<comment type="similarity">
    <text evidence="1">Belongs to the tubulin family.</text>
</comment>
<evidence type="ECO:0000313" key="6">
    <source>
        <dbReference type="EMBL" id="CAG4971668.1"/>
    </source>
</evidence>
<sequence>MLGFALLTSRGSQQYTALSIHDLTQQIVDVNNMMVACDYASRSLPHSRHHLSRPYILEVDEHMSKISKNENSSYFAEWIPSNVKTAICDIQPRGLKMCATLIENTKAIQELSEII</sequence>
<accession>A0A8S3WNS4</accession>
<proteinExistence type="inferred from homology"/>
<evidence type="ECO:0000256" key="4">
    <source>
        <dbReference type="ARBA" id="ARBA00023134"/>
    </source>
</evidence>
<dbReference type="Pfam" id="PF03953">
    <property type="entry name" value="Tubulin_C"/>
    <property type="match status" value="1"/>
</dbReference>
<evidence type="ECO:0000259" key="5">
    <source>
        <dbReference type="Pfam" id="PF03953"/>
    </source>
</evidence>
<reference evidence="6" key="1">
    <citation type="submission" date="2021-04" db="EMBL/GenBank/DDBJ databases">
        <authorList>
            <person name="Tunstrom K."/>
        </authorList>
    </citation>
    <scope>NUCLEOTIDE SEQUENCE</scope>
</reference>
<keyword evidence="3" id="KW-0547">Nucleotide-binding</keyword>
<evidence type="ECO:0000313" key="7">
    <source>
        <dbReference type="Proteomes" id="UP000691718"/>
    </source>
</evidence>
<dbReference type="OrthoDB" id="6073114at2759"/>
<keyword evidence="2" id="KW-0493">Microtubule</keyword>
<keyword evidence="4" id="KW-0342">GTP-binding</keyword>
<evidence type="ECO:0000256" key="1">
    <source>
        <dbReference type="ARBA" id="ARBA00009636"/>
    </source>
</evidence>
<dbReference type="GO" id="GO:0007017">
    <property type="term" value="P:microtubule-based process"/>
    <property type="evidence" value="ECO:0007669"/>
    <property type="project" value="InterPro"/>
</dbReference>
<dbReference type="InterPro" id="IPR000217">
    <property type="entry name" value="Tubulin"/>
</dbReference>
<dbReference type="PANTHER" id="PTHR11588">
    <property type="entry name" value="TUBULIN"/>
    <property type="match status" value="1"/>
</dbReference>
<dbReference type="GO" id="GO:0005874">
    <property type="term" value="C:microtubule"/>
    <property type="evidence" value="ECO:0007669"/>
    <property type="project" value="UniProtKB-KW"/>
</dbReference>
<dbReference type="InterPro" id="IPR018316">
    <property type="entry name" value="Tubulin/FtsZ_2-layer-sand-dom"/>
</dbReference>
<evidence type="ECO:0000256" key="3">
    <source>
        <dbReference type="ARBA" id="ARBA00022741"/>
    </source>
</evidence>
<keyword evidence="7" id="KW-1185">Reference proteome</keyword>
<protein>
    <submittedName>
        <fullName evidence="6">(apollo) hypothetical protein</fullName>
    </submittedName>
</protein>
<dbReference type="GO" id="GO:0005525">
    <property type="term" value="F:GTP binding"/>
    <property type="evidence" value="ECO:0007669"/>
    <property type="project" value="UniProtKB-KW"/>
</dbReference>
<comment type="caution">
    <text evidence="6">The sequence shown here is derived from an EMBL/GenBank/DDBJ whole genome shotgun (WGS) entry which is preliminary data.</text>
</comment>
<organism evidence="6 7">
    <name type="scientific">Parnassius apollo</name>
    <name type="common">Apollo butterfly</name>
    <name type="synonym">Papilio apollo</name>
    <dbReference type="NCBI Taxonomy" id="110799"/>
    <lineage>
        <taxon>Eukaryota</taxon>
        <taxon>Metazoa</taxon>
        <taxon>Ecdysozoa</taxon>
        <taxon>Arthropoda</taxon>
        <taxon>Hexapoda</taxon>
        <taxon>Insecta</taxon>
        <taxon>Pterygota</taxon>
        <taxon>Neoptera</taxon>
        <taxon>Endopterygota</taxon>
        <taxon>Lepidoptera</taxon>
        <taxon>Glossata</taxon>
        <taxon>Ditrysia</taxon>
        <taxon>Papilionoidea</taxon>
        <taxon>Papilionidae</taxon>
        <taxon>Parnassiinae</taxon>
        <taxon>Parnassini</taxon>
        <taxon>Parnassius</taxon>
        <taxon>Parnassius</taxon>
    </lineage>
</organism>